<dbReference type="PANTHER" id="PTHR10927">
    <property type="entry name" value="RIBOSOME MATURATION PROTEIN SBDS"/>
    <property type="match status" value="1"/>
</dbReference>
<dbReference type="Gene3D" id="3.30.1250.10">
    <property type="entry name" value="Ribosome maturation protein SBDS, N-terminal domain"/>
    <property type="match status" value="1"/>
</dbReference>
<keyword evidence="4" id="KW-1185">Reference proteome</keyword>
<protein>
    <submittedName>
        <fullName evidence="3">Putative RNA binding protein</fullName>
    </submittedName>
</protein>
<name>A0A6A6DHH8_9PEZI</name>
<evidence type="ECO:0000313" key="4">
    <source>
        <dbReference type="Proteomes" id="UP000800200"/>
    </source>
</evidence>
<dbReference type="PANTHER" id="PTHR10927:SF2">
    <property type="entry name" value="RESTRICTION OF TELOMERE CAPPING PROTEIN 3"/>
    <property type="match status" value="1"/>
</dbReference>
<evidence type="ECO:0000313" key="3">
    <source>
        <dbReference type="EMBL" id="KAF2177709.1"/>
    </source>
</evidence>
<dbReference type="AlphaFoldDB" id="A0A6A6DHH8"/>
<evidence type="ECO:0000256" key="1">
    <source>
        <dbReference type="SAM" id="MobiDB-lite"/>
    </source>
</evidence>
<accession>A0A6A6DHH8</accession>
<dbReference type="SUPFAM" id="SSF89895">
    <property type="entry name" value="FYSH domain"/>
    <property type="match status" value="1"/>
</dbReference>
<dbReference type="OrthoDB" id="2567806at2759"/>
<gene>
    <name evidence="3" type="ORF">K469DRAFT_602290</name>
</gene>
<organism evidence="3 4">
    <name type="scientific">Zopfia rhizophila CBS 207.26</name>
    <dbReference type="NCBI Taxonomy" id="1314779"/>
    <lineage>
        <taxon>Eukaryota</taxon>
        <taxon>Fungi</taxon>
        <taxon>Dikarya</taxon>
        <taxon>Ascomycota</taxon>
        <taxon>Pezizomycotina</taxon>
        <taxon>Dothideomycetes</taxon>
        <taxon>Dothideomycetes incertae sedis</taxon>
        <taxon>Zopfiaceae</taxon>
        <taxon>Zopfia</taxon>
    </lineage>
</organism>
<dbReference type="EMBL" id="ML994685">
    <property type="protein sequence ID" value="KAF2177709.1"/>
    <property type="molecule type" value="Genomic_DNA"/>
</dbReference>
<dbReference type="InterPro" id="IPR039100">
    <property type="entry name" value="Sdo1/SBDS-like"/>
</dbReference>
<evidence type="ECO:0000259" key="2">
    <source>
        <dbReference type="Pfam" id="PF01172"/>
    </source>
</evidence>
<feature type="domain" description="Ribosome maturation protein SDO1/SBDS N-terminal" evidence="2">
    <location>
        <begin position="8"/>
        <end position="100"/>
    </location>
</feature>
<reference evidence="3" key="1">
    <citation type="journal article" date="2020" name="Stud. Mycol.">
        <title>101 Dothideomycetes genomes: a test case for predicting lifestyles and emergence of pathogens.</title>
        <authorList>
            <person name="Haridas S."/>
            <person name="Albert R."/>
            <person name="Binder M."/>
            <person name="Bloem J."/>
            <person name="Labutti K."/>
            <person name="Salamov A."/>
            <person name="Andreopoulos B."/>
            <person name="Baker S."/>
            <person name="Barry K."/>
            <person name="Bills G."/>
            <person name="Bluhm B."/>
            <person name="Cannon C."/>
            <person name="Castanera R."/>
            <person name="Culley D."/>
            <person name="Daum C."/>
            <person name="Ezra D."/>
            <person name="Gonzalez J."/>
            <person name="Henrissat B."/>
            <person name="Kuo A."/>
            <person name="Liang C."/>
            <person name="Lipzen A."/>
            <person name="Lutzoni F."/>
            <person name="Magnuson J."/>
            <person name="Mondo S."/>
            <person name="Nolan M."/>
            <person name="Ohm R."/>
            <person name="Pangilinan J."/>
            <person name="Park H.-J."/>
            <person name="Ramirez L."/>
            <person name="Alfaro M."/>
            <person name="Sun H."/>
            <person name="Tritt A."/>
            <person name="Yoshinaga Y."/>
            <person name="Zwiers L.-H."/>
            <person name="Turgeon B."/>
            <person name="Goodwin S."/>
            <person name="Spatafora J."/>
            <person name="Crous P."/>
            <person name="Grigoriev I."/>
        </authorList>
    </citation>
    <scope>NUCLEOTIDE SEQUENCE</scope>
    <source>
        <strain evidence="3">CBS 207.26</strain>
    </source>
</reference>
<dbReference type="Pfam" id="PF01172">
    <property type="entry name" value="SBDS_N"/>
    <property type="match status" value="1"/>
</dbReference>
<dbReference type="InterPro" id="IPR019783">
    <property type="entry name" value="SDO1/SBDS_N"/>
</dbReference>
<dbReference type="Proteomes" id="UP000800200">
    <property type="component" value="Unassembled WGS sequence"/>
</dbReference>
<feature type="region of interest" description="Disordered" evidence="1">
    <location>
        <begin position="93"/>
        <end position="114"/>
    </location>
</feature>
<proteinExistence type="predicted"/>
<dbReference type="InterPro" id="IPR036786">
    <property type="entry name" value="Ribosome_mat_SBDS_N_sf"/>
</dbReference>
<sequence>MPRGNDAQTKVHYKGSEDDYVIFVDSAQAVQDWKKDSSIPLAQVVSGWKVFVTHKQGTQGILDAASNGSLDSEFGTHKEEDVVKIILEKGTVQETENKERQGDTNITMGPTIAH</sequence>